<keyword evidence="2" id="KW-1185">Reference proteome</keyword>
<dbReference type="RefSeq" id="WP_153590636.1">
    <property type="nucleotide sequence ID" value="NZ_JAATWB010000001.1"/>
</dbReference>
<dbReference type="Proteomes" id="UP000720344">
    <property type="component" value="Unassembled WGS sequence"/>
</dbReference>
<dbReference type="EMBL" id="JAATWB010000001">
    <property type="protein sequence ID" value="NJA87688.1"/>
    <property type="molecule type" value="Genomic_DNA"/>
</dbReference>
<accession>A0ABX0WD60</accession>
<evidence type="ECO:0000313" key="1">
    <source>
        <dbReference type="EMBL" id="NJA87688.1"/>
    </source>
</evidence>
<dbReference type="InterPro" id="IPR026365">
    <property type="entry name" value="BcepMu_gp16"/>
</dbReference>
<name>A0ABX0WD60_9RHOO</name>
<gene>
    <name evidence="1" type="ORF">HCX48_00395</name>
</gene>
<comment type="caution">
    <text evidence="1">The sequence shown here is derived from an EMBL/GenBank/DDBJ whole genome shotgun (WGS) entry which is preliminary data.</text>
</comment>
<dbReference type="GO" id="GO:0003677">
    <property type="term" value="F:DNA binding"/>
    <property type="evidence" value="ECO:0007669"/>
    <property type="project" value="UniProtKB-KW"/>
</dbReference>
<evidence type="ECO:0000313" key="2">
    <source>
        <dbReference type="Proteomes" id="UP000720344"/>
    </source>
</evidence>
<proteinExistence type="predicted"/>
<reference evidence="2" key="1">
    <citation type="submission" date="2020-03" db="EMBL/GenBank/DDBJ databases">
        <title>Whole-genome sequence of the purple nonsulfur bacterium Rhodocyclus tenuis DSM112.</title>
        <authorList>
            <person name="Kyndt J.A."/>
            <person name="Meyer T.E."/>
        </authorList>
    </citation>
    <scope>NUCLEOTIDE SEQUENCE [LARGE SCALE GENOMIC DNA]</scope>
    <source>
        <strain evidence="2">DSM 112</strain>
    </source>
</reference>
<sequence>MTLDQVKKRFEREGKSFKQFAEENSLSYRTVIAVVNGVNKGRRGEAHRVAVALGIKQAA</sequence>
<keyword evidence="1" id="KW-0238">DNA-binding</keyword>
<protein>
    <submittedName>
        <fullName evidence="1">DNA-binding protein</fullName>
    </submittedName>
</protein>
<dbReference type="NCBIfam" id="TIGR04111">
    <property type="entry name" value="BcepMu_gp16"/>
    <property type="match status" value="1"/>
</dbReference>
<organism evidence="1 2">
    <name type="scientific">Rhodocyclus gracilis</name>
    <dbReference type="NCBI Taxonomy" id="2929842"/>
    <lineage>
        <taxon>Bacteria</taxon>
        <taxon>Pseudomonadati</taxon>
        <taxon>Pseudomonadota</taxon>
        <taxon>Betaproteobacteria</taxon>
        <taxon>Rhodocyclales</taxon>
        <taxon>Rhodocyclaceae</taxon>
        <taxon>Rhodocyclus</taxon>
    </lineage>
</organism>